<dbReference type="InterPro" id="IPR002104">
    <property type="entry name" value="Integrase_catalytic"/>
</dbReference>
<dbReference type="CDD" id="cd01189">
    <property type="entry name" value="INT_ICEBs1_C_like"/>
    <property type="match status" value="1"/>
</dbReference>
<evidence type="ECO:0000313" key="7">
    <source>
        <dbReference type="EMBL" id="MBB5968132.1"/>
    </source>
</evidence>
<dbReference type="AlphaFoldDB" id="A0A841DBW1"/>
<dbReference type="PROSITE" id="PS51900">
    <property type="entry name" value="CB"/>
    <property type="match status" value="1"/>
</dbReference>
<dbReference type="Pfam" id="PF14659">
    <property type="entry name" value="Phage_int_SAM_3"/>
    <property type="match status" value="1"/>
</dbReference>
<dbReference type="InterPro" id="IPR044068">
    <property type="entry name" value="CB"/>
</dbReference>
<dbReference type="InterPro" id="IPR050090">
    <property type="entry name" value="Tyrosine_recombinase_XerCD"/>
</dbReference>
<name>A0A841DBW1_PLAVE</name>
<dbReference type="PROSITE" id="PS51898">
    <property type="entry name" value="TYR_RECOMBINASE"/>
    <property type="match status" value="1"/>
</dbReference>
<evidence type="ECO:0000259" key="6">
    <source>
        <dbReference type="PROSITE" id="PS51900"/>
    </source>
</evidence>
<dbReference type="Gene3D" id="1.10.150.130">
    <property type="match status" value="1"/>
</dbReference>
<accession>A0A841DBW1</accession>
<keyword evidence="2 4" id="KW-0238">DNA-binding</keyword>
<dbReference type="PANTHER" id="PTHR30349">
    <property type="entry name" value="PHAGE INTEGRASE-RELATED"/>
    <property type="match status" value="1"/>
</dbReference>
<dbReference type="GO" id="GO:0003677">
    <property type="term" value="F:DNA binding"/>
    <property type="evidence" value="ECO:0007669"/>
    <property type="project" value="UniProtKB-UniRule"/>
</dbReference>
<dbReference type="EMBL" id="JACHJJ010000053">
    <property type="protein sequence ID" value="MBB5968132.1"/>
    <property type="molecule type" value="Genomic_DNA"/>
</dbReference>
<evidence type="ECO:0000256" key="2">
    <source>
        <dbReference type="ARBA" id="ARBA00023125"/>
    </source>
</evidence>
<dbReference type="GO" id="GO:0006310">
    <property type="term" value="P:DNA recombination"/>
    <property type="evidence" value="ECO:0007669"/>
    <property type="project" value="UniProtKB-KW"/>
</dbReference>
<gene>
    <name evidence="7" type="ORF">FHS22_007452</name>
</gene>
<evidence type="ECO:0000256" key="1">
    <source>
        <dbReference type="ARBA" id="ARBA00022908"/>
    </source>
</evidence>
<dbReference type="GO" id="GO:0015074">
    <property type="term" value="P:DNA integration"/>
    <property type="evidence" value="ECO:0007669"/>
    <property type="project" value="UniProtKB-KW"/>
</dbReference>
<comment type="caution">
    <text evidence="7">The sequence shown here is derived from an EMBL/GenBank/DDBJ whole genome shotgun (WGS) entry which is preliminary data.</text>
</comment>
<keyword evidence="3" id="KW-0233">DNA recombination</keyword>
<reference evidence="7 8" key="1">
    <citation type="submission" date="2020-08" db="EMBL/GenBank/DDBJ databases">
        <title>Genomic Encyclopedia of Type Strains, Phase III (KMG-III): the genomes of soil and plant-associated and newly described type strains.</title>
        <authorList>
            <person name="Whitman W."/>
        </authorList>
    </citation>
    <scope>NUCLEOTIDE SEQUENCE [LARGE SCALE GENOMIC DNA]</scope>
    <source>
        <strain evidence="7 8">CECT 3303</strain>
    </source>
</reference>
<dbReference type="PANTHER" id="PTHR30349:SF91">
    <property type="entry name" value="INTA PROTEIN"/>
    <property type="match status" value="1"/>
</dbReference>
<dbReference type="Proteomes" id="UP000562352">
    <property type="component" value="Unassembled WGS sequence"/>
</dbReference>
<evidence type="ECO:0000313" key="8">
    <source>
        <dbReference type="Proteomes" id="UP000562352"/>
    </source>
</evidence>
<evidence type="ECO:0000256" key="4">
    <source>
        <dbReference type="PROSITE-ProRule" id="PRU01248"/>
    </source>
</evidence>
<feature type="domain" description="Core-binding (CB)" evidence="6">
    <location>
        <begin position="79"/>
        <end position="166"/>
    </location>
</feature>
<keyword evidence="1" id="KW-0229">DNA integration</keyword>
<dbReference type="InterPro" id="IPR010998">
    <property type="entry name" value="Integrase_recombinase_N"/>
</dbReference>
<organism evidence="7 8">
    <name type="scientific">Planomonospora venezuelensis</name>
    <dbReference type="NCBI Taxonomy" id="1999"/>
    <lineage>
        <taxon>Bacteria</taxon>
        <taxon>Bacillati</taxon>
        <taxon>Actinomycetota</taxon>
        <taxon>Actinomycetes</taxon>
        <taxon>Streptosporangiales</taxon>
        <taxon>Streptosporangiaceae</taxon>
        <taxon>Planomonospora</taxon>
    </lineage>
</organism>
<keyword evidence="8" id="KW-1185">Reference proteome</keyword>
<proteinExistence type="predicted"/>
<protein>
    <submittedName>
        <fullName evidence="7">Integrase</fullName>
    </submittedName>
</protein>
<feature type="domain" description="Tyr recombinase" evidence="5">
    <location>
        <begin position="207"/>
        <end position="406"/>
    </location>
</feature>
<dbReference type="Gene3D" id="1.10.443.10">
    <property type="entry name" value="Intergrase catalytic core"/>
    <property type="match status" value="1"/>
</dbReference>
<dbReference type="InterPro" id="IPR004107">
    <property type="entry name" value="Integrase_SAM-like_N"/>
</dbReference>
<dbReference type="InterPro" id="IPR013762">
    <property type="entry name" value="Integrase-like_cat_sf"/>
</dbReference>
<dbReference type="RefSeq" id="WP_184948818.1">
    <property type="nucleotide sequence ID" value="NZ_BAAAWZ010000001.1"/>
</dbReference>
<evidence type="ECO:0000256" key="3">
    <source>
        <dbReference type="ARBA" id="ARBA00023172"/>
    </source>
</evidence>
<sequence length="432" mass="48351">MNKNHPAVYKRCGCTGQDRSCPRLAEDGHGSWYVAVQVLGLSGRRERLRRGGYASAEEAEQAGRDLLVVDSDGSVGAGCTLAQWLRYWLATVQGIRPRTRQSYADHVRLHLIPALGRIPLTELSTREVRRLFTRLAERRNRYGKPLAASTLERIRATLRAALNEAVREGLIHSNPAQRLRLPTVRRPYARVWTERRVAAWQATGERPTVAVWTPQQLAAFLDVVRDDPLFPLWWLAALRGLRRGELAGLRWVDLSLETAELTVTRQLVHADGHLLEFPPKSAASRRTIALDPHTVHLLRRHERAQQAEYARVGRCWDETGYVFTRRGGAPVAPDYLTVRFRRLVGASGLPPVRLHDLRHGAASLALAAHVDLPVVQGQFGHASIVLTADTYTSVLPQTHHQAAAATARLVMAAARKTARTIRNGRWARMTQL</sequence>
<dbReference type="Pfam" id="PF00589">
    <property type="entry name" value="Phage_integrase"/>
    <property type="match status" value="1"/>
</dbReference>
<evidence type="ECO:0000259" key="5">
    <source>
        <dbReference type="PROSITE" id="PS51898"/>
    </source>
</evidence>
<dbReference type="InterPro" id="IPR011010">
    <property type="entry name" value="DNA_brk_join_enz"/>
</dbReference>
<dbReference type="SUPFAM" id="SSF56349">
    <property type="entry name" value="DNA breaking-rejoining enzymes"/>
    <property type="match status" value="1"/>
</dbReference>